<dbReference type="Proteomes" id="UP000805193">
    <property type="component" value="Unassembled WGS sequence"/>
</dbReference>
<name>A0AC60Q5D7_IXOPE</name>
<comment type="caution">
    <text evidence="1">The sequence shown here is derived from an EMBL/GenBank/DDBJ whole genome shotgun (WGS) entry which is preliminary data.</text>
</comment>
<evidence type="ECO:0000313" key="2">
    <source>
        <dbReference type="Proteomes" id="UP000805193"/>
    </source>
</evidence>
<evidence type="ECO:0000313" key="1">
    <source>
        <dbReference type="EMBL" id="KAG0428088.1"/>
    </source>
</evidence>
<reference evidence="1 2" key="1">
    <citation type="journal article" date="2020" name="Cell">
        <title>Large-Scale Comparative Analyses of Tick Genomes Elucidate Their Genetic Diversity and Vector Capacities.</title>
        <authorList>
            <consortium name="Tick Genome and Microbiome Consortium (TIGMIC)"/>
            <person name="Jia N."/>
            <person name="Wang J."/>
            <person name="Shi W."/>
            <person name="Du L."/>
            <person name="Sun Y."/>
            <person name="Zhan W."/>
            <person name="Jiang J.F."/>
            <person name="Wang Q."/>
            <person name="Zhang B."/>
            <person name="Ji P."/>
            <person name="Bell-Sakyi L."/>
            <person name="Cui X.M."/>
            <person name="Yuan T.T."/>
            <person name="Jiang B.G."/>
            <person name="Yang W.F."/>
            <person name="Lam T.T."/>
            <person name="Chang Q.C."/>
            <person name="Ding S.J."/>
            <person name="Wang X.J."/>
            <person name="Zhu J.G."/>
            <person name="Ruan X.D."/>
            <person name="Zhao L."/>
            <person name="Wei J.T."/>
            <person name="Ye R.Z."/>
            <person name="Que T.C."/>
            <person name="Du C.H."/>
            <person name="Zhou Y.H."/>
            <person name="Cheng J.X."/>
            <person name="Dai P.F."/>
            <person name="Guo W.B."/>
            <person name="Han X.H."/>
            <person name="Huang E.J."/>
            <person name="Li L.F."/>
            <person name="Wei W."/>
            <person name="Gao Y.C."/>
            <person name="Liu J.Z."/>
            <person name="Shao H.Z."/>
            <person name="Wang X."/>
            <person name="Wang C.C."/>
            <person name="Yang T.C."/>
            <person name="Huo Q.B."/>
            <person name="Li W."/>
            <person name="Chen H.Y."/>
            <person name="Chen S.E."/>
            <person name="Zhou L.G."/>
            <person name="Ni X.B."/>
            <person name="Tian J.H."/>
            <person name="Sheng Y."/>
            <person name="Liu T."/>
            <person name="Pan Y.S."/>
            <person name="Xia L.Y."/>
            <person name="Li J."/>
            <person name="Zhao F."/>
            <person name="Cao W.C."/>
        </authorList>
    </citation>
    <scope>NUCLEOTIDE SEQUENCE [LARGE SCALE GENOMIC DNA]</scope>
    <source>
        <strain evidence="1">Iper-2018</strain>
    </source>
</reference>
<dbReference type="EMBL" id="JABSTQ010009563">
    <property type="protein sequence ID" value="KAG0428088.1"/>
    <property type="molecule type" value="Genomic_DNA"/>
</dbReference>
<keyword evidence="2" id="KW-1185">Reference proteome</keyword>
<organism evidence="1 2">
    <name type="scientific">Ixodes persulcatus</name>
    <name type="common">Taiga tick</name>
    <dbReference type="NCBI Taxonomy" id="34615"/>
    <lineage>
        <taxon>Eukaryota</taxon>
        <taxon>Metazoa</taxon>
        <taxon>Ecdysozoa</taxon>
        <taxon>Arthropoda</taxon>
        <taxon>Chelicerata</taxon>
        <taxon>Arachnida</taxon>
        <taxon>Acari</taxon>
        <taxon>Parasitiformes</taxon>
        <taxon>Ixodida</taxon>
        <taxon>Ixodoidea</taxon>
        <taxon>Ixodidae</taxon>
        <taxon>Ixodinae</taxon>
        <taxon>Ixodes</taxon>
    </lineage>
</organism>
<proteinExistence type="predicted"/>
<accession>A0AC60Q5D7</accession>
<gene>
    <name evidence="1" type="ORF">HPB47_024886</name>
</gene>
<protein>
    <submittedName>
        <fullName evidence="1">Uncharacterized protein</fullName>
    </submittedName>
</protein>
<sequence length="578" mass="67161">MAMKVFRHQVAGDMCVAFRNTKALETLTKQQLLDKDFVQQAVEHDMAFMHDIPNTVQYWAKHKKDLFAMIRKLGKPTTFLTLSASEMHWLDLVQLLQRLQREIGVPLEQMNSIYRAQLVNDDPVVCAIYFDRLVRVILNVLRNTCVSPFRPYKGGDYFRRIEFQLRGSTHAHILWLHNAPNKELSMLMPQTLEMANVLLSIDNGCLKRERTQVHQHTHTCYKHNTTRCRFNAPFMPIDECMVVVPFPSVDNEAQKKQMESLLNKYEVMHQAVETTNYDSMEQFWEHHGVTDKVEYISVLQAGTPRATIMLPRSVQQKWMNYFNPWVSSILDSNMDLQIVLDTYVCAAYVVEYVNKANRGVAAPTLLNGDNTPGTPDIREIIREVVREELRRLLPTASRPPTLSIAEAVREDVHRALKPEVPVTTEAPEEPTLSYATMARRPPQAPRQAMAPPRRDTPTPQYPRRQEDQAHVRPEQPAPRKTDVRRTADRRPLCYHCGEADHVYRRCPYRRLGLRGFHPNDPRPRHGERPSEIDEYLRRPQSPEPASCREFRSPSPRRPASPIHRPRRESLSPLRRREN</sequence>